<sequence>MPAAASGRPAARQLPQREYEEDNKVKIKAALQKMHERPESVKVDVMDINGARFSISLGLSARVFQHEFDHLEVLRNETEE</sequence>
<dbReference type="AlphaFoldDB" id="A0AAV0KPM2"/>
<dbReference type="Pfam" id="PF01327">
    <property type="entry name" value="Pep_deformylase"/>
    <property type="match status" value="1"/>
</dbReference>
<dbReference type="EC" id="3.5.1.88" evidence="2"/>
<reference evidence="4" key="1">
    <citation type="submission" date="2022-08" db="EMBL/GenBank/DDBJ databases">
        <authorList>
            <person name="Gutierrez-Valencia J."/>
        </authorList>
    </citation>
    <scope>NUCLEOTIDE SEQUENCE</scope>
</reference>
<name>A0AAV0KPM2_9ROSI</name>
<proteinExistence type="inferred from homology"/>
<evidence type="ECO:0000256" key="3">
    <source>
        <dbReference type="SAM" id="MobiDB-lite"/>
    </source>
</evidence>
<dbReference type="EMBL" id="CAMGYJ010000005">
    <property type="protein sequence ID" value="CAI0423693.1"/>
    <property type="molecule type" value="Genomic_DNA"/>
</dbReference>
<accession>A0AAV0KPM2</accession>
<evidence type="ECO:0000256" key="1">
    <source>
        <dbReference type="ARBA" id="ARBA00010759"/>
    </source>
</evidence>
<evidence type="ECO:0000313" key="4">
    <source>
        <dbReference type="EMBL" id="CAI0423693.1"/>
    </source>
</evidence>
<dbReference type="GO" id="GO:0042586">
    <property type="term" value="F:peptide deformylase activity"/>
    <property type="evidence" value="ECO:0007669"/>
    <property type="project" value="UniProtKB-EC"/>
</dbReference>
<organism evidence="4 5">
    <name type="scientific">Linum tenue</name>
    <dbReference type="NCBI Taxonomy" id="586396"/>
    <lineage>
        <taxon>Eukaryota</taxon>
        <taxon>Viridiplantae</taxon>
        <taxon>Streptophyta</taxon>
        <taxon>Embryophyta</taxon>
        <taxon>Tracheophyta</taxon>
        <taxon>Spermatophyta</taxon>
        <taxon>Magnoliopsida</taxon>
        <taxon>eudicotyledons</taxon>
        <taxon>Gunneridae</taxon>
        <taxon>Pentapetalae</taxon>
        <taxon>rosids</taxon>
        <taxon>fabids</taxon>
        <taxon>Malpighiales</taxon>
        <taxon>Linaceae</taxon>
        <taxon>Linum</taxon>
    </lineage>
</organism>
<gene>
    <name evidence="4" type="ORF">LITE_LOCUS19616</name>
</gene>
<protein>
    <recommendedName>
        <fullName evidence="2">peptide deformylase</fullName>
        <ecNumber evidence="2">3.5.1.88</ecNumber>
    </recommendedName>
</protein>
<dbReference type="InterPro" id="IPR036821">
    <property type="entry name" value="Peptide_deformylase_sf"/>
</dbReference>
<evidence type="ECO:0000313" key="5">
    <source>
        <dbReference type="Proteomes" id="UP001154282"/>
    </source>
</evidence>
<dbReference type="Proteomes" id="UP001154282">
    <property type="component" value="Unassembled WGS sequence"/>
</dbReference>
<comment type="similarity">
    <text evidence="1">Belongs to the polypeptide deformylase family.</text>
</comment>
<evidence type="ECO:0000256" key="2">
    <source>
        <dbReference type="ARBA" id="ARBA00012175"/>
    </source>
</evidence>
<comment type="caution">
    <text evidence="4">The sequence shown here is derived from an EMBL/GenBank/DDBJ whole genome shotgun (WGS) entry which is preliminary data.</text>
</comment>
<dbReference type="InterPro" id="IPR023635">
    <property type="entry name" value="Peptide_deformylase"/>
</dbReference>
<dbReference type="Gene3D" id="3.90.45.10">
    <property type="entry name" value="Peptide deformylase"/>
    <property type="match status" value="1"/>
</dbReference>
<keyword evidence="5" id="KW-1185">Reference proteome</keyword>
<feature type="region of interest" description="Disordered" evidence="3">
    <location>
        <begin position="1"/>
        <end position="22"/>
    </location>
</feature>
<dbReference type="SUPFAM" id="SSF56420">
    <property type="entry name" value="Peptide deformylase"/>
    <property type="match status" value="1"/>
</dbReference>